<dbReference type="RefSeq" id="WP_045956212.1">
    <property type="nucleotide sequence ID" value="NZ_JXXV01000024.1"/>
</dbReference>
<evidence type="ECO:0000256" key="1">
    <source>
        <dbReference type="ARBA" id="ARBA00005854"/>
    </source>
</evidence>
<evidence type="ECO:0000313" key="8">
    <source>
        <dbReference type="Proteomes" id="UP000033673"/>
    </source>
</evidence>
<comment type="similarity">
    <text evidence="1 4">Belongs to the D-isomer specific 2-hydroxyacid dehydrogenase family.</text>
</comment>
<dbReference type="Proteomes" id="UP000033673">
    <property type="component" value="Unassembled WGS sequence"/>
</dbReference>
<dbReference type="PANTHER" id="PTHR42789:SF1">
    <property type="entry name" value="D-ISOMER SPECIFIC 2-HYDROXYACID DEHYDROGENASE FAMILY PROTEIN (AFU_ORTHOLOGUE AFUA_6G10090)"/>
    <property type="match status" value="1"/>
</dbReference>
<dbReference type="GO" id="GO:0051287">
    <property type="term" value="F:NAD binding"/>
    <property type="evidence" value="ECO:0007669"/>
    <property type="project" value="InterPro"/>
</dbReference>
<dbReference type="STRING" id="579748.TW81_13265"/>
<organism evidence="7 8">
    <name type="scientific">Vibrio galatheae</name>
    <dbReference type="NCBI Taxonomy" id="579748"/>
    <lineage>
        <taxon>Bacteria</taxon>
        <taxon>Pseudomonadati</taxon>
        <taxon>Pseudomonadota</taxon>
        <taxon>Gammaproteobacteria</taxon>
        <taxon>Vibrionales</taxon>
        <taxon>Vibrionaceae</taxon>
        <taxon>Vibrio</taxon>
    </lineage>
</organism>
<dbReference type="InterPro" id="IPR036291">
    <property type="entry name" value="NAD(P)-bd_dom_sf"/>
</dbReference>
<keyword evidence="3" id="KW-0520">NAD</keyword>
<name>A0A0F4NHP3_9VIBR</name>
<accession>A0A0F4NHP3</accession>
<keyword evidence="2 4" id="KW-0560">Oxidoreductase</keyword>
<keyword evidence="8" id="KW-1185">Reference proteome</keyword>
<feature type="domain" description="D-isomer specific 2-hydroxyacid dehydrogenase NAD-binding" evidence="6">
    <location>
        <begin position="110"/>
        <end position="288"/>
    </location>
</feature>
<dbReference type="Pfam" id="PF00389">
    <property type="entry name" value="2-Hacid_dh"/>
    <property type="match status" value="1"/>
</dbReference>
<reference evidence="7 8" key="1">
    <citation type="journal article" date="2015" name="BMC Genomics">
        <title>Genome mining reveals unlocked bioactive potential of marine Gram-negative bacteria.</title>
        <authorList>
            <person name="Machado H."/>
            <person name="Sonnenschein E.C."/>
            <person name="Melchiorsen J."/>
            <person name="Gram L."/>
        </authorList>
    </citation>
    <scope>NUCLEOTIDE SEQUENCE [LARGE SCALE GENOMIC DNA]</scope>
    <source>
        <strain evidence="7 8">S2757</strain>
    </source>
</reference>
<evidence type="ECO:0000256" key="3">
    <source>
        <dbReference type="ARBA" id="ARBA00023027"/>
    </source>
</evidence>
<gene>
    <name evidence="7" type="ORF">TW81_13265</name>
</gene>
<dbReference type="AlphaFoldDB" id="A0A0F4NHP3"/>
<evidence type="ECO:0000313" key="7">
    <source>
        <dbReference type="EMBL" id="KJY82378.1"/>
    </source>
</evidence>
<evidence type="ECO:0000259" key="6">
    <source>
        <dbReference type="Pfam" id="PF02826"/>
    </source>
</evidence>
<dbReference type="CDD" id="cd12169">
    <property type="entry name" value="PGDH_like_1"/>
    <property type="match status" value="1"/>
</dbReference>
<evidence type="ECO:0000256" key="2">
    <source>
        <dbReference type="ARBA" id="ARBA00023002"/>
    </source>
</evidence>
<dbReference type="PATRIC" id="fig|579748.3.peg.2743"/>
<sequence>MKIVVLDDYQDVVKKLDCFKLLAEHEVTVLTQTYSEAEMVAKLQHAEAIVLIRERSTISESLLAQLPNLRIISQTGKVSHHIDVQLCEKYQVSVLEGIGSPIAPSELCWALIMASSRHIPTYAENLKHNLWQNSGVLGLGRCLQGLTFGIWGYGKIGQRVAQYAKAFGMSVVIWGSEASQTLAKQHGFKAAQSKQAFFTNADIISLHLRLNDMTKGCVTREDLQKMKSDSLFVNISRAELVERSALYQELCRVPSKQAAIDVYDVEPADANNEPLLALANVTATPHLGYVEQNSYELYFKAAFENILAYKNASS</sequence>
<dbReference type="InterPro" id="IPR050857">
    <property type="entry name" value="D-2-hydroxyacid_DH"/>
</dbReference>
<dbReference type="Gene3D" id="3.40.50.720">
    <property type="entry name" value="NAD(P)-binding Rossmann-like Domain"/>
    <property type="match status" value="2"/>
</dbReference>
<dbReference type="PANTHER" id="PTHR42789">
    <property type="entry name" value="D-ISOMER SPECIFIC 2-HYDROXYACID DEHYDROGENASE FAMILY PROTEIN (AFU_ORTHOLOGUE AFUA_6G10090)"/>
    <property type="match status" value="1"/>
</dbReference>
<dbReference type="SUPFAM" id="SSF51735">
    <property type="entry name" value="NAD(P)-binding Rossmann-fold domains"/>
    <property type="match status" value="1"/>
</dbReference>
<comment type="caution">
    <text evidence="7">The sequence shown here is derived from an EMBL/GenBank/DDBJ whole genome shotgun (WGS) entry which is preliminary data.</text>
</comment>
<evidence type="ECO:0000259" key="5">
    <source>
        <dbReference type="Pfam" id="PF00389"/>
    </source>
</evidence>
<dbReference type="InterPro" id="IPR006140">
    <property type="entry name" value="D-isomer_DH_NAD-bd"/>
</dbReference>
<evidence type="ECO:0000256" key="4">
    <source>
        <dbReference type="RuleBase" id="RU003719"/>
    </source>
</evidence>
<dbReference type="SUPFAM" id="SSF52283">
    <property type="entry name" value="Formate/glycerate dehydrogenase catalytic domain-like"/>
    <property type="match status" value="1"/>
</dbReference>
<feature type="domain" description="D-isomer specific 2-hydroxyacid dehydrogenase catalytic" evidence="5">
    <location>
        <begin position="18"/>
        <end position="309"/>
    </location>
</feature>
<dbReference type="GO" id="GO:0016616">
    <property type="term" value="F:oxidoreductase activity, acting on the CH-OH group of donors, NAD or NADP as acceptor"/>
    <property type="evidence" value="ECO:0007669"/>
    <property type="project" value="InterPro"/>
</dbReference>
<dbReference type="Pfam" id="PF02826">
    <property type="entry name" value="2-Hacid_dh_C"/>
    <property type="match status" value="1"/>
</dbReference>
<protein>
    <submittedName>
        <fullName evidence="7">3-phosphoglycerate dehydrogenase</fullName>
    </submittedName>
</protein>
<dbReference type="EMBL" id="JXXV01000024">
    <property type="protein sequence ID" value="KJY82378.1"/>
    <property type="molecule type" value="Genomic_DNA"/>
</dbReference>
<dbReference type="InterPro" id="IPR006139">
    <property type="entry name" value="D-isomer_2_OHA_DH_cat_dom"/>
</dbReference>
<dbReference type="OrthoDB" id="9805416at2"/>
<proteinExistence type="inferred from homology"/>